<keyword evidence="1" id="KW-0812">Transmembrane</keyword>
<evidence type="ECO:0000256" key="1">
    <source>
        <dbReference type="SAM" id="Phobius"/>
    </source>
</evidence>
<feature type="domain" description="MgtC/SapB/SrpB/YhiD N-terminal" evidence="2">
    <location>
        <begin position="11"/>
        <end position="60"/>
    </location>
</feature>
<gene>
    <name evidence="3" type="ORF">PSU93_03945</name>
</gene>
<keyword evidence="4" id="KW-1185">Reference proteome</keyword>
<comment type="caution">
    <text evidence="3">The sequence shown here is derived from an EMBL/GenBank/DDBJ whole genome shotgun (WGS) entry which is preliminary data.</text>
</comment>
<accession>A0AA43TKQ6</accession>
<name>A0AA43TKQ6_9GAMM</name>
<dbReference type="Pfam" id="PF02308">
    <property type="entry name" value="MgtC"/>
    <property type="match status" value="1"/>
</dbReference>
<feature type="transmembrane region" description="Helical" evidence="1">
    <location>
        <begin position="6"/>
        <end position="23"/>
    </location>
</feature>
<proteinExistence type="predicted"/>
<organism evidence="3 4">
    <name type="scientific">Candidatus Methylobacter titanis</name>
    <dbReference type="NCBI Taxonomy" id="3053457"/>
    <lineage>
        <taxon>Bacteria</taxon>
        <taxon>Pseudomonadati</taxon>
        <taxon>Pseudomonadota</taxon>
        <taxon>Gammaproteobacteria</taxon>
        <taxon>Methylococcales</taxon>
        <taxon>Methylococcaceae</taxon>
        <taxon>Methylobacter</taxon>
    </lineage>
</organism>
<protein>
    <submittedName>
        <fullName evidence="3">MgtC/SapB family protein</fullName>
    </submittedName>
</protein>
<keyword evidence="1" id="KW-0472">Membrane</keyword>
<dbReference type="Proteomes" id="UP001160519">
    <property type="component" value="Unassembled WGS sequence"/>
</dbReference>
<evidence type="ECO:0000313" key="4">
    <source>
        <dbReference type="Proteomes" id="UP001160519"/>
    </source>
</evidence>
<dbReference type="InterPro" id="IPR049177">
    <property type="entry name" value="MgtC_SapB_SrpB_YhiD_N"/>
</dbReference>
<evidence type="ECO:0000313" key="3">
    <source>
        <dbReference type="EMBL" id="MDI1230287.1"/>
    </source>
</evidence>
<keyword evidence="1" id="KW-1133">Transmembrane helix</keyword>
<reference evidence="3" key="1">
    <citation type="submission" date="2023-01" db="EMBL/GenBank/DDBJ databases">
        <title>Biogeochemical cycle of methane in antarctic sediments.</title>
        <authorList>
            <person name="Roldan D.M."/>
            <person name="Menes R.J."/>
        </authorList>
    </citation>
    <scope>NUCLEOTIDE SEQUENCE [LARGE SCALE GENOMIC DNA]</scope>
    <source>
        <strain evidence="3">K-2018 MAG008</strain>
    </source>
</reference>
<dbReference type="AlphaFoldDB" id="A0AA43TKQ6"/>
<dbReference type="EMBL" id="JAQSDF010000007">
    <property type="protein sequence ID" value="MDI1230287.1"/>
    <property type="molecule type" value="Genomic_DNA"/>
</dbReference>
<evidence type="ECO:0000259" key="2">
    <source>
        <dbReference type="Pfam" id="PF02308"/>
    </source>
</evidence>
<sequence length="83" mass="9168">MTEIQQTFYFLSVSLAIGLLIGVERGWKDREAEEGHRIAGVRTYGLIGLMGGVCCLRQTSHTGQADRTQAIHQEAWRGYAGNS</sequence>